<dbReference type="Proteomes" id="UP000006643">
    <property type="component" value="Unassembled WGS sequence"/>
</dbReference>
<organism evidence="2 3">
    <name type="scientific">Phytophthora infestans (strain T30-4)</name>
    <name type="common">Potato late blight agent</name>
    <dbReference type="NCBI Taxonomy" id="403677"/>
    <lineage>
        <taxon>Eukaryota</taxon>
        <taxon>Sar</taxon>
        <taxon>Stramenopiles</taxon>
        <taxon>Oomycota</taxon>
        <taxon>Peronosporomycetes</taxon>
        <taxon>Peronosporales</taxon>
        <taxon>Peronosporaceae</taxon>
        <taxon>Phytophthora</taxon>
    </lineage>
</organism>
<dbReference type="OrthoDB" id="128346at2759"/>
<dbReference type="RefSeq" id="XP_002997794.1">
    <property type="nucleotide sequence ID" value="XM_002997748.1"/>
</dbReference>
<proteinExistence type="predicted"/>
<dbReference type="InParanoid" id="D0NXY1"/>
<accession>D0NXY1</accession>
<gene>
    <name evidence="2" type="ORF">PITG_18344</name>
</gene>
<feature type="region of interest" description="Disordered" evidence="1">
    <location>
        <begin position="248"/>
        <end position="274"/>
    </location>
</feature>
<dbReference type="PANTHER" id="PTHR45023">
    <property type="match status" value="1"/>
</dbReference>
<reference evidence="3" key="1">
    <citation type="journal article" date="2009" name="Nature">
        <title>Genome sequence and analysis of the Irish potato famine pathogen Phytophthora infestans.</title>
        <authorList>
            <consortium name="The Broad Institute Genome Sequencing Platform"/>
            <person name="Haas B.J."/>
            <person name="Kamoun S."/>
            <person name="Zody M.C."/>
            <person name="Jiang R.H."/>
            <person name="Handsaker R.E."/>
            <person name="Cano L.M."/>
            <person name="Grabherr M."/>
            <person name="Kodira C.D."/>
            <person name="Raffaele S."/>
            <person name="Torto-Alalibo T."/>
            <person name="Bozkurt T.O."/>
            <person name="Ah-Fong A.M."/>
            <person name="Alvarado L."/>
            <person name="Anderson V.L."/>
            <person name="Armstrong M.R."/>
            <person name="Avrova A."/>
            <person name="Baxter L."/>
            <person name="Beynon J."/>
            <person name="Boevink P.C."/>
            <person name="Bollmann S.R."/>
            <person name="Bos J.I."/>
            <person name="Bulone V."/>
            <person name="Cai G."/>
            <person name="Cakir C."/>
            <person name="Carrington J.C."/>
            <person name="Chawner M."/>
            <person name="Conti L."/>
            <person name="Costanzo S."/>
            <person name="Ewan R."/>
            <person name="Fahlgren N."/>
            <person name="Fischbach M.A."/>
            <person name="Fugelstad J."/>
            <person name="Gilroy E.M."/>
            <person name="Gnerre S."/>
            <person name="Green P.J."/>
            <person name="Grenville-Briggs L.J."/>
            <person name="Griffith J."/>
            <person name="Grunwald N.J."/>
            <person name="Horn K."/>
            <person name="Horner N.R."/>
            <person name="Hu C.H."/>
            <person name="Huitema E."/>
            <person name="Jeong D.H."/>
            <person name="Jones A.M."/>
            <person name="Jones J.D."/>
            <person name="Jones R.W."/>
            <person name="Karlsson E.K."/>
            <person name="Kunjeti S.G."/>
            <person name="Lamour K."/>
            <person name="Liu Z."/>
            <person name="Ma L."/>
            <person name="Maclean D."/>
            <person name="Chibucos M.C."/>
            <person name="McDonald H."/>
            <person name="McWalters J."/>
            <person name="Meijer H.J."/>
            <person name="Morgan W."/>
            <person name="Morris P.F."/>
            <person name="Munro C.A."/>
            <person name="O'Neill K."/>
            <person name="Ospina-Giraldo M."/>
            <person name="Pinzon A."/>
            <person name="Pritchard L."/>
            <person name="Ramsahoye B."/>
            <person name="Ren Q."/>
            <person name="Restrepo S."/>
            <person name="Roy S."/>
            <person name="Sadanandom A."/>
            <person name="Savidor A."/>
            <person name="Schornack S."/>
            <person name="Schwartz D.C."/>
            <person name="Schumann U.D."/>
            <person name="Schwessinger B."/>
            <person name="Seyer L."/>
            <person name="Sharpe T."/>
            <person name="Silvar C."/>
            <person name="Song J."/>
            <person name="Studholme D.J."/>
            <person name="Sykes S."/>
            <person name="Thines M."/>
            <person name="van de Vondervoort P.J."/>
            <person name="Phuntumart V."/>
            <person name="Wawra S."/>
            <person name="Weide R."/>
            <person name="Win J."/>
            <person name="Young C."/>
            <person name="Zhou S."/>
            <person name="Fry W."/>
            <person name="Meyers B.C."/>
            <person name="van West P."/>
            <person name="Ristaino J."/>
            <person name="Govers F."/>
            <person name="Birch P.R."/>
            <person name="Whisson S.C."/>
            <person name="Judelson H.S."/>
            <person name="Nusbaum C."/>
        </authorList>
    </citation>
    <scope>NUCLEOTIDE SEQUENCE [LARGE SCALE GENOMIC DNA]</scope>
    <source>
        <strain evidence="3">T30-4</strain>
    </source>
</reference>
<dbReference type="GeneID" id="9463177"/>
<dbReference type="KEGG" id="pif:PITG_18344"/>
<evidence type="ECO:0000313" key="3">
    <source>
        <dbReference type="Proteomes" id="UP000006643"/>
    </source>
</evidence>
<dbReference type="PANTHER" id="PTHR45023:SF4">
    <property type="entry name" value="GLYCINE-RICH PROTEIN-RELATED"/>
    <property type="match status" value="1"/>
</dbReference>
<evidence type="ECO:0008006" key="4">
    <source>
        <dbReference type="Google" id="ProtNLM"/>
    </source>
</evidence>
<feature type="compositionally biased region" description="Basic and acidic residues" evidence="1">
    <location>
        <begin position="128"/>
        <end position="142"/>
    </location>
</feature>
<dbReference type="HOGENOM" id="CLU_1017287_0_0_1"/>
<protein>
    <recommendedName>
        <fullName evidence="4">No apical meristem-associated C-terminal domain-containing protein</fullName>
    </recommendedName>
</protein>
<evidence type="ECO:0000313" key="2">
    <source>
        <dbReference type="EMBL" id="EEY67932.1"/>
    </source>
</evidence>
<dbReference type="EMBL" id="DS028184">
    <property type="protein sequence ID" value="EEY67932.1"/>
    <property type="molecule type" value="Genomic_DNA"/>
</dbReference>
<evidence type="ECO:0000256" key="1">
    <source>
        <dbReference type="SAM" id="MobiDB-lite"/>
    </source>
</evidence>
<dbReference type="VEuPathDB" id="FungiDB:PITG_18344"/>
<sequence length="274" mass="30688">MVWNTQGPAARYLSFSAESVPLNTPIAHMWCVSFPHTLHGPRTTFKASSGRWKKLLPEVTKFEGIFTKLKSQPRSGWSEPMYVENTAKIYQERTKHPFEYLAALKGLRDKPKWTRKLTTSIHAGNKRKTGDGDLVARPEGQKAAKKKKARDDTNLPVDAHMRFVAASEKKADILEQQLHFSLFIQSPDSEESTEYFALRRKTFLAQLRAADREAAGCHNTRLADHEENRSGSRGTSDVIIAQGSIDQLLGSPQSSSDKENSPNTEASFRASAML</sequence>
<dbReference type="STRING" id="403677.D0NXY1"/>
<feature type="compositionally biased region" description="Polar residues" evidence="1">
    <location>
        <begin position="250"/>
        <end position="266"/>
    </location>
</feature>
<dbReference type="AlphaFoldDB" id="D0NXY1"/>
<name>D0NXY1_PHYIT</name>
<keyword evidence="3" id="KW-1185">Reference proteome</keyword>
<feature type="region of interest" description="Disordered" evidence="1">
    <location>
        <begin position="123"/>
        <end position="151"/>
    </location>
</feature>